<sequence>MEDFFKKEWLVTNGLGGYASGAVNGANTRQYHGLLVAALEPPTDRMVVVAKIEERVLLDGQYHNLSSNQYPKVVFPDSGHYLNNFDISPTPSWQFAGKDWDLYKNVKMVPGSNTTVVTYTNNGKTPLVLELHPLYAYNDFHTTFHEASCYNFFTEFNEGHLKTFPKYGSQPVFTGWTSGKFLEDRCWFKNIILPMGKARGQGSVCDYYRIGYLVHELLPGEDLTLYFTVEEDIIKKGLINLLAIANEKQKSHNKELQDGFFKDLMVSGEQFLVQRKSTNSMSIIAGYHWFTDWGRDTMIAMRGLTIATGNKALSNSILNTFFKSVDQGMIPDRFPDNAKDPVHYNTIDATLWLFVASYDYHQKFEDLQFLKSHIAILKDILDQHISGARYNIHITEEGFISGGEPDVQLTWMDAIVGGKVITPRIGCPVEINALWYNALKIYENFCSVLEVEIDACYLNLITKFETNFTNFFINPEGTLYDVIVPGISQDNTFRPNQIYCLSLPFTVLNNDQQKSIFEAVKDRLYTPFGLRTLDQDNPDYKPNYEGNQWSRDHAYHQGTVWPFLLYEYFQSFFTIYGTSLENKKKVLSELEQLKEHFYFYNGIHCISEVFNGDDPKEGKGCIHQAWSVAAIIKLYVDYGLDKIENKSESEVSVKLGQTLNKE</sequence>
<dbReference type="PANTHER" id="PTHR10569">
    <property type="entry name" value="GLYCOGEN DEBRANCHING ENZYME"/>
    <property type="match status" value="1"/>
</dbReference>
<dbReference type="Gene3D" id="1.50.10.10">
    <property type="match status" value="1"/>
</dbReference>
<name>A0ABR7QN72_9FLAO</name>
<evidence type="ECO:0000313" key="3">
    <source>
        <dbReference type="EMBL" id="MBC8768613.1"/>
    </source>
</evidence>
<comment type="caution">
    <text evidence="3">The sequence shown here is derived from an EMBL/GenBank/DDBJ whole genome shotgun (WGS) entry which is preliminary data.</text>
</comment>
<dbReference type="InterPro" id="IPR008928">
    <property type="entry name" value="6-hairpin_glycosidase_sf"/>
</dbReference>
<evidence type="ECO:0000313" key="4">
    <source>
        <dbReference type="Proteomes" id="UP000618952"/>
    </source>
</evidence>
<dbReference type="RefSeq" id="WP_187584671.1">
    <property type="nucleotide sequence ID" value="NZ_JACLHY010000010.1"/>
</dbReference>
<keyword evidence="4" id="KW-1185">Reference proteome</keyword>
<proteinExistence type="predicted"/>
<organism evidence="3 4">
    <name type="scientific">Arenibacter arenosicollis</name>
    <dbReference type="NCBI Taxonomy" id="2762274"/>
    <lineage>
        <taxon>Bacteria</taxon>
        <taxon>Pseudomonadati</taxon>
        <taxon>Bacteroidota</taxon>
        <taxon>Flavobacteriia</taxon>
        <taxon>Flavobacteriales</taxon>
        <taxon>Flavobacteriaceae</taxon>
        <taxon>Arenibacter</taxon>
    </lineage>
</organism>
<protein>
    <submittedName>
        <fullName evidence="3">Glycogen debranching enzyme family protein</fullName>
    </submittedName>
</protein>
<reference evidence="3 4" key="1">
    <citation type="submission" date="2020-08" db="EMBL/GenBank/DDBJ databases">
        <title>Arenibacter gaetbuli sp. nov., isolated from a sand dune.</title>
        <authorList>
            <person name="Park S."/>
            <person name="Yoon J.-H."/>
        </authorList>
    </citation>
    <scope>NUCLEOTIDE SEQUENCE [LARGE SCALE GENOMIC DNA]</scope>
    <source>
        <strain evidence="3 4">BSSL-BM3</strain>
    </source>
</reference>
<evidence type="ECO:0000259" key="2">
    <source>
        <dbReference type="Pfam" id="PF12439"/>
    </source>
</evidence>
<dbReference type="InterPro" id="IPR032790">
    <property type="entry name" value="GDE_C"/>
</dbReference>
<gene>
    <name evidence="3" type="ORF">H4O18_11475</name>
</gene>
<dbReference type="SUPFAM" id="SSF48208">
    <property type="entry name" value="Six-hairpin glycosidases"/>
    <property type="match status" value="1"/>
</dbReference>
<dbReference type="InterPro" id="IPR010401">
    <property type="entry name" value="AGL/Gdb1"/>
</dbReference>
<dbReference type="Pfam" id="PF06202">
    <property type="entry name" value="GDE_C"/>
    <property type="match status" value="1"/>
</dbReference>
<feature type="domain" description="Glycogen debranching enzyme C-terminal" evidence="1">
    <location>
        <begin position="267"/>
        <end position="632"/>
    </location>
</feature>
<dbReference type="NCBIfam" id="TIGR01561">
    <property type="entry name" value="gde_arch"/>
    <property type="match status" value="1"/>
</dbReference>
<evidence type="ECO:0000259" key="1">
    <source>
        <dbReference type="Pfam" id="PF06202"/>
    </source>
</evidence>
<dbReference type="InterPro" id="IPR024742">
    <property type="entry name" value="Glycogen_debranch_N"/>
</dbReference>
<dbReference type="EMBL" id="JACLHY010000010">
    <property type="protein sequence ID" value="MBC8768613.1"/>
    <property type="molecule type" value="Genomic_DNA"/>
</dbReference>
<accession>A0ABR7QN72</accession>
<feature type="domain" description="Glycogen debranching enzyme bacterial and archaeal type N-terminal" evidence="2">
    <location>
        <begin position="7"/>
        <end position="223"/>
    </location>
</feature>
<dbReference type="InterPro" id="IPR012341">
    <property type="entry name" value="6hp_glycosidase-like_sf"/>
</dbReference>
<dbReference type="Proteomes" id="UP000618952">
    <property type="component" value="Unassembled WGS sequence"/>
</dbReference>
<dbReference type="InterPro" id="IPR006451">
    <property type="entry name" value="Glycogen_debranch_arc"/>
</dbReference>
<dbReference type="Pfam" id="PF12439">
    <property type="entry name" value="GDE_N"/>
    <property type="match status" value="1"/>
</dbReference>
<dbReference type="PANTHER" id="PTHR10569:SF2">
    <property type="entry name" value="GLYCOGEN DEBRANCHING ENZYME"/>
    <property type="match status" value="1"/>
</dbReference>